<organism evidence="2 3">
    <name type="scientific">Listeria aquatica FSL S10-1188</name>
    <dbReference type="NCBI Taxonomy" id="1265818"/>
    <lineage>
        <taxon>Bacteria</taxon>
        <taxon>Bacillati</taxon>
        <taxon>Bacillota</taxon>
        <taxon>Bacilli</taxon>
        <taxon>Bacillales</taxon>
        <taxon>Listeriaceae</taxon>
        <taxon>Listeria</taxon>
    </lineage>
</organism>
<name>W7BAG5_9LIST</name>
<dbReference type="PATRIC" id="fig|1265818.5.peg.3036"/>
<feature type="domain" description="N-acetyltransferase" evidence="1">
    <location>
        <begin position="8"/>
        <end position="169"/>
    </location>
</feature>
<dbReference type="AlphaFoldDB" id="W7BAG5"/>
<keyword evidence="3" id="KW-1185">Reference proteome</keyword>
<evidence type="ECO:0000259" key="1">
    <source>
        <dbReference type="PROSITE" id="PS51186"/>
    </source>
</evidence>
<dbReference type="PROSITE" id="PS51186">
    <property type="entry name" value="GNAT"/>
    <property type="match status" value="1"/>
</dbReference>
<comment type="caution">
    <text evidence="2">The sequence shown here is derived from an EMBL/GenBank/DDBJ whole genome shotgun (WGS) entry which is preliminary data.</text>
</comment>
<dbReference type="GO" id="GO:0016747">
    <property type="term" value="F:acyltransferase activity, transferring groups other than amino-acyl groups"/>
    <property type="evidence" value="ECO:0007669"/>
    <property type="project" value="InterPro"/>
</dbReference>
<protein>
    <recommendedName>
        <fullName evidence="1">N-acetyltransferase domain-containing protein</fullName>
    </recommendedName>
</protein>
<dbReference type="SUPFAM" id="SSF55729">
    <property type="entry name" value="Acyl-CoA N-acyltransferases (Nat)"/>
    <property type="match status" value="1"/>
</dbReference>
<evidence type="ECO:0000313" key="2">
    <source>
        <dbReference type="EMBL" id="EUJ16918.1"/>
    </source>
</evidence>
<dbReference type="OrthoDB" id="9798081at2"/>
<dbReference type="STRING" id="1265818.MAQA_15049"/>
<proteinExistence type="predicted"/>
<dbReference type="InterPro" id="IPR016181">
    <property type="entry name" value="Acyl_CoA_acyltransferase"/>
</dbReference>
<gene>
    <name evidence="2" type="ORF">MAQA_15049</name>
</gene>
<dbReference type="PANTHER" id="PTHR43792">
    <property type="entry name" value="GNAT FAMILY, PUTATIVE (AFU_ORTHOLOGUE AFUA_3G00765)-RELATED-RELATED"/>
    <property type="match status" value="1"/>
</dbReference>
<evidence type="ECO:0000313" key="3">
    <source>
        <dbReference type="Proteomes" id="UP000019246"/>
    </source>
</evidence>
<dbReference type="Gene3D" id="3.40.630.30">
    <property type="match status" value="1"/>
</dbReference>
<dbReference type="Pfam" id="PF13302">
    <property type="entry name" value="Acetyltransf_3"/>
    <property type="match status" value="1"/>
</dbReference>
<dbReference type="InterPro" id="IPR051531">
    <property type="entry name" value="N-acetyltransferase"/>
</dbReference>
<dbReference type="RefSeq" id="WP_036074338.1">
    <property type="nucleotide sequence ID" value="NZ_AOCG01000017.1"/>
</dbReference>
<dbReference type="PANTHER" id="PTHR43792:SF1">
    <property type="entry name" value="N-ACETYLTRANSFERASE DOMAIN-CONTAINING PROTEIN"/>
    <property type="match status" value="1"/>
</dbReference>
<dbReference type="Proteomes" id="UP000019246">
    <property type="component" value="Unassembled WGS sequence"/>
</dbReference>
<dbReference type="EMBL" id="AOCG01000017">
    <property type="protein sequence ID" value="EUJ16918.1"/>
    <property type="molecule type" value="Genomic_DNA"/>
</dbReference>
<reference evidence="2 3" key="1">
    <citation type="journal article" date="2014" name="Int. J. Syst. Evol. Microbiol.">
        <title>Listeria floridensis sp. nov., Listeria aquatica sp. nov., Listeria cornellensis sp. nov., Listeria riparia sp. nov. and Listeria grandensis sp. nov., from agricultural and natural environments.</title>
        <authorList>
            <person name="den Bakker H.C."/>
            <person name="Warchocki S."/>
            <person name="Wright E.M."/>
            <person name="Allred A.F."/>
            <person name="Ahlstrom C."/>
            <person name="Manuel C.S."/>
            <person name="Stasiewicz M.J."/>
            <person name="Burrell A."/>
            <person name="Roof S."/>
            <person name="Strawn L."/>
            <person name="Fortes E.D."/>
            <person name="Nightingale K.K."/>
            <person name="Kephart D."/>
            <person name="Wiedmann M."/>
        </authorList>
    </citation>
    <scope>NUCLEOTIDE SEQUENCE [LARGE SCALE GENOMIC DNA]</scope>
    <source>
        <strain evidence="2 3">FSL S10-1188</strain>
    </source>
</reference>
<dbReference type="InterPro" id="IPR000182">
    <property type="entry name" value="GNAT_dom"/>
</dbReference>
<accession>W7BAG5</accession>
<sequence length="169" mass="19824">MILETERLYANEMTQADLPALASMLQNPEVMYAYEHDFSDADVRSWLENNLRRYRELGFGLWGIYLKENDQFIGNAGITYQKVENKTVLELGYLLEKIYWHKGYAREITAAIIQYAQDKLHAPEIHATIKTTNAASIRVAENNQMKRTKAYTKLYYGIEMPHYLYTRKL</sequence>